<dbReference type="CDD" id="cd15482">
    <property type="entry name" value="Sialidase_non-viral"/>
    <property type="match status" value="1"/>
</dbReference>
<dbReference type="RefSeq" id="WP_234982138.1">
    <property type="nucleotide sequence ID" value="NZ_FSRC01000001.1"/>
</dbReference>
<reference evidence="3" key="1">
    <citation type="submission" date="2016-11" db="EMBL/GenBank/DDBJ databases">
        <authorList>
            <person name="Varghese N."/>
            <person name="Submissions S."/>
        </authorList>
    </citation>
    <scope>NUCLEOTIDE SEQUENCE [LARGE SCALE GENOMIC DNA]</scope>
    <source>
        <strain evidence="3">DSM 15292</strain>
    </source>
</reference>
<dbReference type="Proteomes" id="UP000185221">
    <property type="component" value="Unassembled WGS sequence"/>
</dbReference>
<dbReference type="Gene3D" id="2.120.10.10">
    <property type="match status" value="1"/>
</dbReference>
<evidence type="ECO:0000259" key="1">
    <source>
        <dbReference type="Pfam" id="PF13088"/>
    </source>
</evidence>
<name>A0A1N6EC60_9BACT</name>
<sequence>MERSFGKKKETRMKKLLKMAGAIALVILGWSLIPNSALGQGDLLNSTVNESIFPLQEKHTHASSIVALPNGDLLTVWFEGSGERKADDVLLMGARKKSGEQGWSAPFLMADTPGIPDCNPVLFLNQSGELFLVWIAVLANEWEHSILRVKRSQDYQKEGAPDWYWQDNIFLKPDSEFAEEVEKKWADLPPTHLGWATYAPTYESLILEASKDSKKRSIGWMTRIKPLMVGNRIILPLYSDGFNFSMMAISEDQGNTWKPSLPLVGKGPIQPALIQKNNGEILAMLRDSGDAPPKIQQSISKDLGQSWTVARKTDFPNTASVELLELQDGRWWMVGNDLYDGRYQLALWISSDEGEHWSPAQYLEFDPTHNGKFSYPALIQDSKGLVHLTYSKHLKEGKTIQYRMLDPNLIH</sequence>
<dbReference type="EMBL" id="FSRC01000001">
    <property type="protein sequence ID" value="SIN80596.1"/>
    <property type="molecule type" value="Genomic_DNA"/>
</dbReference>
<dbReference type="Pfam" id="PF13088">
    <property type="entry name" value="BNR_2"/>
    <property type="match status" value="2"/>
</dbReference>
<dbReference type="SUPFAM" id="SSF50939">
    <property type="entry name" value="Sialidases"/>
    <property type="match status" value="1"/>
</dbReference>
<keyword evidence="3" id="KW-1185">Reference proteome</keyword>
<feature type="domain" description="Sialidase" evidence="1">
    <location>
        <begin position="71"/>
        <end position="156"/>
    </location>
</feature>
<dbReference type="AlphaFoldDB" id="A0A1N6EC60"/>
<dbReference type="InterPro" id="IPR011040">
    <property type="entry name" value="Sialidase"/>
</dbReference>
<evidence type="ECO:0000313" key="3">
    <source>
        <dbReference type="Proteomes" id="UP000185221"/>
    </source>
</evidence>
<dbReference type="STRING" id="226505.SAMN05444394_1963"/>
<evidence type="ECO:0000313" key="2">
    <source>
        <dbReference type="EMBL" id="SIN80596.1"/>
    </source>
</evidence>
<dbReference type="InterPro" id="IPR036278">
    <property type="entry name" value="Sialidase_sf"/>
</dbReference>
<dbReference type="PANTHER" id="PTHR43752:SF2">
    <property type="entry name" value="BNR_ASP-BOX REPEAT FAMILY PROTEIN"/>
    <property type="match status" value="1"/>
</dbReference>
<protein>
    <submittedName>
        <fullName evidence="2">Predicted neuraminidase (Sialidase)</fullName>
    </submittedName>
</protein>
<gene>
    <name evidence="2" type="ORF">SAMN05444394_1963</name>
</gene>
<organism evidence="2 3">
    <name type="scientific">Algoriphagus halophilus</name>
    <dbReference type="NCBI Taxonomy" id="226505"/>
    <lineage>
        <taxon>Bacteria</taxon>
        <taxon>Pseudomonadati</taxon>
        <taxon>Bacteroidota</taxon>
        <taxon>Cytophagia</taxon>
        <taxon>Cytophagales</taxon>
        <taxon>Cyclobacteriaceae</taxon>
        <taxon>Algoriphagus</taxon>
    </lineage>
</organism>
<feature type="domain" description="Sialidase" evidence="1">
    <location>
        <begin position="231"/>
        <end position="388"/>
    </location>
</feature>
<dbReference type="PANTHER" id="PTHR43752">
    <property type="entry name" value="BNR/ASP-BOX REPEAT FAMILY PROTEIN"/>
    <property type="match status" value="1"/>
</dbReference>
<proteinExistence type="predicted"/>
<accession>A0A1N6EC60</accession>